<feature type="transmembrane region" description="Helical" evidence="1">
    <location>
        <begin position="241"/>
        <end position="262"/>
    </location>
</feature>
<feature type="transmembrane region" description="Helical" evidence="1">
    <location>
        <begin position="209"/>
        <end position="229"/>
    </location>
</feature>
<dbReference type="EMBL" id="SGWQ01000004">
    <property type="protein sequence ID" value="RZS39309.1"/>
    <property type="molecule type" value="Genomic_DNA"/>
</dbReference>
<dbReference type="AlphaFoldDB" id="A0A4Q7KR40"/>
<keyword evidence="1" id="KW-0472">Membrane</keyword>
<feature type="transmembrane region" description="Helical" evidence="1">
    <location>
        <begin position="128"/>
        <end position="146"/>
    </location>
</feature>
<gene>
    <name evidence="2" type="ORF">EV193_104526</name>
</gene>
<keyword evidence="1" id="KW-1133">Transmembrane helix</keyword>
<keyword evidence="3" id="KW-1185">Reference proteome</keyword>
<feature type="transmembrane region" description="Helical" evidence="1">
    <location>
        <begin position="185"/>
        <end position="203"/>
    </location>
</feature>
<dbReference type="Proteomes" id="UP000294257">
    <property type="component" value="Unassembled WGS sequence"/>
</dbReference>
<organism evidence="2 3">
    <name type="scientific">Herbihabitans rhizosphaerae</name>
    <dbReference type="NCBI Taxonomy" id="1872711"/>
    <lineage>
        <taxon>Bacteria</taxon>
        <taxon>Bacillati</taxon>
        <taxon>Actinomycetota</taxon>
        <taxon>Actinomycetes</taxon>
        <taxon>Pseudonocardiales</taxon>
        <taxon>Pseudonocardiaceae</taxon>
        <taxon>Herbihabitans</taxon>
    </lineage>
</organism>
<evidence type="ECO:0000256" key="1">
    <source>
        <dbReference type="SAM" id="Phobius"/>
    </source>
</evidence>
<dbReference type="OrthoDB" id="5185521at2"/>
<evidence type="ECO:0000313" key="2">
    <source>
        <dbReference type="EMBL" id="RZS39309.1"/>
    </source>
</evidence>
<name>A0A4Q7KR40_9PSEU</name>
<comment type="caution">
    <text evidence="2">The sequence shown here is derived from an EMBL/GenBank/DDBJ whole genome shotgun (WGS) entry which is preliminary data.</text>
</comment>
<protein>
    <submittedName>
        <fullName evidence="2">Putative membrane protein</fullName>
    </submittedName>
</protein>
<proteinExistence type="predicted"/>
<dbReference type="Pfam" id="PF22564">
    <property type="entry name" value="HAAS"/>
    <property type="match status" value="1"/>
</dbReference>
<evidence type="ECO:0000313" key="3">
    <source>
        <dbReference type="Proteomes" id="UP000294257"/>
    </source>
</evidence>
<feature type="transmembrane region" description="Helical" evidence="1">
    <location>
        <begin position="87"/>
        <end position="108"/>
    </location>
</feature>
<accession>A0A4Q7KR40</accession>
<reference evidence="2 3" key="1">
    <citation type="submission" date="2019-02" db="EMBL/GenBank/DDBJ databases">
        <title>Genomic Encyclopedia of Type Strains, Phase IV (KMG-IV): sequencing the most valuable type-strain genomes for metagenomic binning, comparative biology and taxonomic classification.</title>
        <authorList>
            <person name="Goeker M."/>
        </authorList>
    </citation>
    <scope>NUCLEOTIDE SEQUENCE [LARGE SCALE GENOMIC DNA]</scope>
    <source>
        <strain evidence="2 3">DSM 101727</strain>
    </source>
</reference>
<dbReference type="RefSeq" id="WP_130344860.1">
    <property type="nucleotide sequence ID" value="NZ_SGWQ01000004.1"/>
</dbReference>
<keyword evidence="1" id="KW-0812">Transmembrane</keyword>
<sequence length="368" mass="39481">MNSSTVDTVESYVDALKKALSDLPSSEVEEILDDVRPQLVDVAAELPTIEAMTERLGTPEKYAAELRAAAGYPNTAATASADWSARLAVLGLLIGVGSVLLGGIYLGLVWFRMFTRISPLGEAERTMVLAVIAAGLTVLAITVVFVRGNGRMARIAALPGLRRATSALDDADHPIGGYLRSLQPGWWLVRALAMVAVVSLPVSTFGSPVAWACTIVLVGLLALPGSVYFGKRAARNRRSPWLAITANALIVGILLTGVFVVFKQASQGPAVVYSARGLTHDGVDTHNLYAFDGSGRPIPDFYLYDQNGKPINARHEVCGPWGMPKVEERTDNRFPRNKVTFDSRVARSCREIPGVPFSVALPNSSPPR</sequence>